<dbReference type="EMBL" id="BQNB010008583">
    <property type="protein sequence ID" value="GJS51408.1"/>
    <property type="molecule type" value="Genomic_DNA"/>
</dbReference>
<proteinExistence type="predicted"/>
<sequence>MRNRNSCSLCGGIDHNKRTCMGMFKDQDEVAVAQDEVVQEKDTSSDGLLPNGILQLMLKPPDYRISFSLELLTEE</sequence>
<protein>
    <submittedName>
        <fullName evidence="1">Uncharacterized protein</fullName>
    </submittedName>
</protein>
<organism evidence="1 2">
    <name type="scientific">Tanacetum coccineum</name>
    <dbReference type="NCBI Taxonomy" id="301880"/>
    <lineage>
        <taxon>Eukaryota</taxon>
        <taxon>Viridiplantae</taxon>
        <taxon>Streptophyta</taxon>
        <taxon>Embryophyta</taxon>
        <taxon>Tracheophyta</taxon>
        <taxon>Spermatophyta</taxon>
        <taxon>Magnoliopsida</taxon>
        <taxon>eudicotyledons</taxon>
        <taxon>Gunneridae</taxon>
        <taxon>Pentapetalae</taxon>
        <taxon>asterids</taxon>
        <taxon>campanulids</taxon>
        <taxon>Asterales</taxon>
        <taxon>Asteraceae</taxon>
        <taxon>Asteroideae</taxon>
        <taxon>Anthemideae</taxon>
        <taxon>Anthemidinae</taxon>
        <taxon>Tanacetum</taxon>
    </lineage>
</organism>
<evidence type="ECO:0000313" key="2">
    <source>
        <dbReference type="Proteomes" id="UP001151760"/>
    </source>
</evidence>
<accession>A0ABQ4WEV8</accession>
<keyword evidence="2" id="KW-1185">Reference proteome</keyword>
<name>A0ABQ4WEV8_9ASTR</name>
<reference evidence="1" key="2">
    <citation type="submission" date="2022-01" db="EMBL/GenBank/DDBJ databases">
        <authorList>
            <person name="Yamashiro T."/>
            <person name="Shiraishi A."/>
            <person name="Satake H."/>
            <person name="Nakayama K."/>
        </authorList>
    </citation>
    <scope>NUCLEOTIDE SEQUENCE</scope>
</reference>
<comment type="caution">
    <text evidence="1">The sequence shown here is derived from an EMBL/GenBank/DDBJ whole genome shotgun (WGS) entry which is preliminary data.</text>
</comment>
<reference evidence="1" key="1">
    <citation type="journal article" date="2022" name="Int. J. Mol. Sci.">
        <title>Draft Genome of Tanacetum Coccineum: Genomic Comparison of Closely Related Tanacetum-Family Plants.</title>
        <authorList>
            <person name="Yamashiro T."/>
            <person name="Shiraishi A."/>
            <person name="Nakayama K."/>
            <person name="Satake H."/>
        </authorList>
    </citation>
    <scope>NUCLEOTIDE SEQUENCE</scope>
</reference>
<evidence type="ECO:0000313" key="1">
    <source>
        <dbReference type="EMBL" id="GJS51408.1"/>
    </source>
</evidence>
<dbReference type="Proteomes" id="UP001151760">
    <property type="component" value="Unassembled WGS sequence"/>
</dbReference>
<gene>
    <name evidence="1" type="ORF">Tco_0624770</name>
</gene>